<protein>
    <submittedName>
        <fullName evidence="1">Uncharacterized protein</fullName>
    </submittedName>
</protein>
<evidence type="ECO:0000313" key="1">
    <source>
        <dbReference type="EMBL" id="PSN94689.1"/>
    </source>
</evidence>
<gene>
    <name evidence="1" type="ORF">B9Q09_03940</name>
</gene>
<dbReference type="EMBL" id="NEXK01000076">
    <property type="protein sequence ID" value="PSN94689.1"/>
    <property type="molecule type" value="Genomic_DNA"/>
</dbReference>
<accession>A0A2R6B7R8</accession>
<name>A0A2R6B7R8_9ARCH</name>
<proteinExistence type="predicted"/>
<organism evidence="1 2">
    <name type="scientific">Candidatus Marsarchaeota G2 archaeon ECH_B_SAG-C16</name>
    <dbReference type="NCBI Taxonomy" id="1978163"/>
    <lineage>
        <taxon>Archaea</taxon>
        <taxon>Candidatus Marsarchaeota</taxon>
        <taxon>Candidatus Marsarchaeota group 2</taxon>
    </lineage>
</organism>
<sequence>MIAYLDRRVTTKLTRAPSKETPTYLGSIEFFSRMFERVTEEYMKQNYKMSKTRRLWWKDVEIHPLALREESVADEYKRREDFNPKQSLYEAKQKTQRSRRGAERFTLISKRFLRQEK</sequence>
<comment type="caution">
    <text evidence="1">The sequence shown here is derived from an EMBL/GenBank/DDBJ whole genome shotgun (WGS) entry which is preliminary data.</text>
</comment>
<dbReference type="AlphaFoldDB" id="A0A2R6B7R8"/>
<dbReference type="Proteomes" id="UP000240681">
    <property type="component" value="Unassembled WGS sequence"/>
</dbReference>
<evidence type="ECO:0000313" key="2">
    <source>
        <dbReference type="Proteomes" id="UP000240681"/>
    </source>
</evidence>
<reference evidence="1 2" key="1">
    <citation type="submission" date="2017-04" db="EMBL/GenBank/DDBJ databases">
        <title>Novel microbial lineages endemic to geothermal iron-oxide mats fill important gaps in the evolutionary history of Archaea.</title>
        <authorList>
            <person name="Jay Z.J."/>
            <person name="Beam J.P."/>
            <person name="Dlakic M."/>
            <person name="Rusch D.B."/>
            <person name="Kozubal M.A."/>
            <person name="Inskeep W.P."/>
        </authorList>
    </citation>
    <scope>NUCLEOTIDE SEQUENCE [LARGE SCALE GENOMIC DNA]</scope>
    <source>
        <strain evidence="1">ECH_B_SAG-C16</strain>
    </source>
</reference>